<dbReference type="Proteomes" id="UP000000245">
    <property type="component" value="Chromosome"/>
</dbReference>
<feature type="compositionally biased region" description="Basic and acidic residues" evidence="1">
    <location>
        <begin position="19"/>
        <end position="28"/>
    </location>
</feature>
<organism evidence="2 3">
    <name type="scientific">Acidiphilium cryptum (strain JF-5)</name>
    <dbReference type="NCBI Taxonomy" id="349163"/>
    <lineage>
        <taxon>Bacteria</taxon>
        <taxon>Pseudomonadati</taxon>
        <taxon>Pseudomonadota</taxon>
        <taxon>Alphaproteobacteria</taxon>
        <taxon>Acetobacterales</taxon>
        <taxon>Acidocellaceae</taxon>
        <taxon>Acidiphilium</taxon>
    </lineage>
</organism>
<gene>
    <name evidence="2" type="ordered locus">Acry_0536</name>
</gene>
<feature type="compositionally biased region" description="Basic and acidic residues" evidence="1">
    <location>
        <begin position="51"/>
        <end position="68"/>
    </location>
</feature>
<dbReference type="AlphaFoldDB" id="A5FVX8"/>
<feature type="compositionally biased region" description="Basic and acidic residues" evidence="1">
    <location>
        <begin position="403"/>
        <end position="413"/>
    </location>
</feature>
<feature type="compositionally biased region" description="Basic residues" evidence="1">
    <location>
        <begin position="29"/>
        <end position="50"/>
    </location>
</feature>
<feature type="compositionally biased region" description="Low complexity" evidence="1">
    <location>
        <begin position="241"/>
        <end position="257"/>
    </location>
</feature>
<evidence type="ECO:0000313" key="3">
    <source>
        <dbReference type="Proteomes" id="UP000000245"/>
    </source>
</evidence>
<feature type="compositionally biased region" description="Basic and acidic residues" evidence="1">
    <location>
        <begin position="273"/>
        <end position="345"/>
    </location>
</feature>
<dbReference type="HOGENOM" id="CLU_539303_0_0_5"/>
<accession>A5FVX8</accession>
<keyword evidence="3" id="KW-1185">Reference proteome</keyword>
<feature type="compositionally biased region" description="Basic residues" evidence="1">
    <location>
        <begin position="456"/>
        <end position="473"/>
    </location>
</feature>
<evidence type="ECO:0000256" key="1">
    <source>
        <dbReference type="SAM" id="MobiDB-lite"/>
    </source>
</evidence>
<feature type="compositionally biased region" description="Basic and acidic residues" evidence="1">
    <location>
        <begin position="357"/>
        <end position="373"/>
    </location>
</feature>
<feature type="compositionally biased region" description="Low complexity" evidence="1">
    <location>
        <begin position="73"/>
        <end position="83"/>
    </location>
</feature>
<name>A5FVX8_ACICJ</name>
<dbReference type="KEGG" id="acr:Acry_0536"/>
<evidence type="ECO:0000313" key="2">
    <source>
        <dbReference type="EMBL" id="ABQ29760.1"/>
    </source>
</evidence>
<dbReference type="EMBL" id="CP000697">
    <property type="protein sequence ID" value="ABQ29760.1"/>
    <property type="molecule type" value="Genomic_DNA"/>
</dbReference>
<feature type="compositionally biased region" description="Basic and acidic residues" evidence="1">
    <location>
        <begin position="87"/>
        <end position="116"/>
    </location>
</feature>
<feature type="region of interest" description="Disordered" evidence="1">
    <location>
        <begin position="1"/>
        <end position="505"/>
    </location>
</feature>
<proteinExistence type="predicted"/>
<feature type="compositionally biased region" description="Pro residues" evidence="1">
    <location>
        <begin position="119"/>
        <end position="128"/>
    </location>
</feature>
<feature type="compositionally biased region" description="Basic and acidic residues" evidence="1">
    <location>
        <begin position="189"/>
        <end position="204"/>
    </location>
</feature>
<reference evidence="2 3" key="1">
    <citation type="submission" date="2007-05" db="EMBL/GenBank/DDBJ databases">
        <title>Complete sequence of chromosome of Acidiphilium cryptum JF-5.</title>
        <authorList>
            <consortium name="US DOE Joint Genome Institute"/>
            <person name="Copeland A."/>
            <person name="Lucas S."/>
            <person name="Lapidus A."/>
            <person name="Barry K."/>
            <person name="Detter J.C."/>
            <person name="Glavina del Rio T."/>
            <person name="Hammon N."/>
            <person name="Israni S."/>
            <person name="Dalin E."/>
            <person name="Tice H."/>
            <person name="Pitluck S."/>
            <person name="Sims D."/>
            <person name="Brettin T."/>
            <person name="Bruce D."/>
            <person name="Han C."/>
            <person name="Schmutz J."/>
            <person name="Larimer F."/>
            <person name="Land M."/>
            <person name="Hauser L."/>
            <person name="Kyrpides N."/>
            <person name="Kim E."/>
            <person name="Magnuson T."/>
            <person name="Richardson P."/>
        </authorList>
    </citation>
    <scope>NUCLEOTIDE SEQUENCE [LARGE SCALE GENOMIC DNA]</scope>
    <source>
        <strain evidence="2 3">JF-5</strain>
    </source>
</reference>
<feature type="compositionally biased region" description="Basic residues" evidence="1">
    <location>
        <begin position="489"/>
        <end position="505"/>
    </location>
</feature>
<protein>
    <submittedName>
        <fullName evidence="2">Uncharacterized protein</fullName>
    </submittedName>
</protein>
<feature type="compositionally biased region" description="Basic and acidic residues" evidence="1">
    <location>
        <begin position="444"/>
        <end position="455"/>
    </location>
</feature>
<sequence>MHLRRRRRHERSRHAHPVIAERDNDQRARRQTRRRPHHAGGRLHRRRRKREPRDRRRPDRQRGGERPRPPPQRGGQRQPGEGQAEPHIAHLERLVAERRAQRQQAERRCREPRREQCPVIPPERPPPVVKDEDQQPGQPHPQHRRNRHCEGGRHLAGQGAEQRAGLVPRQRAQRRGEAKRWKLPPPRPRLGEKKPQPRRQERRPAQRRRQPHSPLPPRHPGQPETHRNRGKAGEVIAETRGPQQRAGAKPGAGAAAARRVDRQQRPRHRAERRQREIPRHDAGIGEAVEQRRDRDREGRADAHPQGDPPEQRQRAQRLHDREQPQPEQPDPERVAPERQQPEIQRRMHIAPPQARRNRAEPRMAAIERPRRAGAEGQGGPVRPRMPGNEEDGIELVILAAAAPRDRDEQDRGAAQRGRKAGRAHGFSSGLTPNSNHRLLFLATRSEHVPQPEPARRQHQRRHPQQRAARKPRMRNAGEGVEPLGAAGHRLGHQPARKPGQRHAMS</sequence>
<feature type="compositionally biased region" description="Basic residues" evidence="1">
    <location>
        <begin position="1"/>
        <end position="16"/>
    </location>
</feature>